<reference evidence="2" key="2">
    <citation type="journal article" date="2021" name="PeerJ">
        <title>Extensive microbial diversity within the chicken gut microbiome revealed by metagenomics and culture.</title>
        <authorList>
            <person name="Gilroy R."/>
            <person name="Ravi A."/>
            <person name="Getino M."/>
            <person name="Pursley I."/>
            <person name="Horton D.L."/>
            <person name="Alikhan N.F."/>
            <person name="Baker D."/>
            <person name="Gharbi K."/>
            <person name="Hall N."/>
            <person name="Watson M."/>
            <person name="Adriaenssens E.M."/>
            <person name="Foster-Nyarko E."/>
            <person name="Jarju S."/>
            <person name="Secka A."/>
            <person name="Antonio M."/>
            <person name="Oren A."/>
            <person name="Chaudhuri R.R."/>
            <person name="La Ragione R."/>
            <person name="Hildebrand F."/>
            <person name="Pallen M.J."/>
        </authorList>
    </citation>
    <scope>NUCLEOTIDE SEQUENCE</scope>
    <source>
        <strain evidence="2">CHK152-2871</strain>
    </source>
</reference>
<comment type="caution">
    <text evidence="2">The sequence shown here is derived from an EMBL/GenBank/DDBJ whole genome shotgun (WGS) entry which is preliminary data.</text>
</comment>
<accession>A0A9D1FKY1</accession>
<keyword evidence="1" id="KW-0175">Coiled coil</keyword>
<evidence type="ECO:0000313" key="3">
    <source>
        <dbReference type="Proteomes" id="UP000886865"/>
    </source>
</evidence>
<evidence type="ECO:0000313" key="2">
    <source>
        <dbReference type="EMBL" id="HIS75105.1"/>
    </source>
</evidence>
<dbReference type="EMBL" id="DVJQ01000075">
    <property type="protein sequence ID" value="HIS75105.1"/>
    <property type="molecule type" value="Genomic_DNA"/>
</dbReference>
<proteinExistence type="predicted"/>
<name>A0A9D1FKY1_9BACT</name>
<reference evidence="2" key="1">
    <citation type="submission" date="2020-10" db="EMBL/GenBank/DDBJ databases">
        <authorList>
            <person name="Gilroy R."/>
        </authorList>
    </citation>
    <scope>NUCLEOTIDE SEQUENCE</scope>
    <source>
        <strain evidence="2">CHK152-2871</strain>
    </source>
</reference>
<dbReference type="Proteomes" id="UP000886865">
    <property type="component" value="Unassembled WGS sequence"/>
</dbReference>
<dbReference type="AlphaFoldDB" id="A0A9D1FKY1"/>
<gene>
    <name evidence="2" type="ORF">IAA86_08830</name>
</gene>
<sequence>MKVVIQYFNNYNVYKRFPIKNIANHQLTFGSSIQKHDEFMKRLQETNDENERTTILKELLEYEQCETEKSRSNLMRLNAELRDAITTSFRPSEYYSPEVIEYAKKYLGKENWEESLKMEHMQKLMNQMGFFKYCFTSAPEKETEQVIRKVRHAMVDLNNQKLRELQLAEKKANEKRKQLEAELNKKEAERNERLKKEELNSKIKDKLTTYFLASVEKNSEQTPTVVMLEGSEQSRREEIFNWLKNEVAARTVSFALPSDEEDALYRLNTELQYAQENYEKSGKRTVLFIEDFSHILKSSQVTNETIGEMKAFLFSLSENKEPITIVFQVSNSSDIDSAFLKNKRRIPLRINIDDLTLGQKKDWKLHLDPFIVNMDKQQLEIHKCWYTERAERALRKGDYREVVRIKETLAMICEMQGKERDAYLLRCDIENYLKKI</sequence>
<feature type="coiled-coil region" evidence="1">
    <location>
        <begin position="158"/>
        <end position="196"/>
    </location>
</feature>
<protein>
    <submittedName>
        <fullName evidence="2">Uncharacterized protein</fullName>
    </submittedName>
</protein>
<evidence type="ECO:0000256" key="1">
    <source>
        <dbReference type="SAM" id="Coils"/>
    </source>
</evidence>
<organism evidence="2 3">
    <name type="scientific">Candidatus Galligastranaerophilus intestinavium</name>
    <dbReference type="NCBI Taxonomy" id="2840836"/>
    <lineage>
        <taxon>Bacteria</taxon>
        <taxon>Candidatus Galligastranaerophilus</taxon>
    </lineage>
</organism>